<evidence type="ECO:0000313" key="1">
    <source>
        <dbReference type="EMBL" id="KAK0443812.1"/>
    </source>
</evidence>
<dbReference type="AlphaFoldDB" id="A0AA39JJA3"/>
<name>A0AA39JJA3_9AGAR</name>
<evidence type="ECO:0000313" key="2">
    <source>
        <dbReference type="Proteomes" id="UP001175226"/>
    </source>
</evidence>
<organism evidence="1 2">
    <name type="scientific">Armillaria borealis</name>
    <dbReference type="NCBI Taxonomy" id="47425"/>
    <lineage>
        <taxon>Eukaryota</taxon>
        <taxon>Fungi</taxon>
        <taxon>Dikarya</taxon>
        <taxon>Basidiomycota</taxon>
        <taxon>Agaricomycotina</taxon>
        <taxon>Agaricomycetes</taxon>
        <taxon>Agaricomycetidae</taxon>
        <taxon>Agaricales</taxon>
        <taxon>Marasmiineae</taxon>
        <taxon>Physalacriaceae</taxon>
        <taxon>Armillaria</taxon>
    </lineage>
</organism>
<dbReference type="EMBL" id="JAUEPT010000021">
    <property type="protein sequence ID" value="KAK0443812.1"/>
    <property type="molecule type" value="Genomic_DNA"/>
</dbReference>
<sequence length="148" mass="15590">MTNGVMDYVLGHLGMVIAELAPRTAKGDFDGVIMTSTHSREALDRANGTGKDGTRETIIVDCVLFTVGFRVCSTTFGGTARPRFSAAVNGPSTTTFLRETSKLGVNVILAKPSPEEATVDANAASWTIVLATSKTPPSGVFLSIVLLR</sequence>
<gene>
    <name evidence="1" type="ORF">EV421DRAFT_1735537</name>
</gene>
<protein>
    <submittedName>
        <fullName evidence="1">Uncharacterized protein</fullName>
    </submittedName>
</protein>
<proteinExistence type="predicted"/>
<accession>A0AA39JJA3</accession>
<reference evidence="1" key="1">
    <citation type="submission" date="2023-06" db="EMBL/GenBank/DDBJ databases">
        <authorList>
            <consortium name="Lawrence Berkeley National Laboratory"/>
            <person name="Ahrendt S."/>
            <person name="Sahu N."/>
            <person name="Indic B."/>
            <person name="Wong-Bajracharya J."/>
            <person name="Merenyi Z."/>
            <person name="Ke H.-M."/>
            <person name="Monk M."/>
            <person name="Kocsube S."/>
            <person name="Drula E."/>
            <person name="Lipzen A."/>
            <person name="Balint B."/>
            <person name="Henrissat B."/>
            <person name="Andreopoulos B."/>
            <person name="Martin F.M."/>
            <person name="Harder C.B."/>
            <person name="Rigling D."/>
            <person name="Ford K.L."/>
            <person name="Foster G.D."/>
            <person name="Pangilinan J."/>
            <person name="Papanicolaou A."/>
            <person name="Barry K."/>
            <person name="LaButti K."/>
            <person name="Viragh M."/>
            <person name="Koriabine M."/>
            <person name="Yan M."/>
            <person name="Riley R."/>
            <person name="Champramary S."/>
            <person name="Plett K.L."/>
            <person name="Tsai I.J."/>
            <person name="Slot J."/>
            <person name="Sipos G."/>
            <person name="Plett J."/>
            <person name="Nagy L.G."/>
            <person name="Grigoriev I.V."/>
        </authorList>
    </citation>
    <scope>NUCLEOTIDE SEQUENCE</scope>
    <source>
        <strain evidence="1">FPL87.14</strain>
    </source>
</reference>
<keyword evidence="2" id="KW-1185">Reference proteome</keyword>
<comment type="caution">
    <text evidence="1">The sequence shown here is derived from an EMBL/GenBank/DDBJ whole genome shotgun (WGS) entry which is preliminary data.</text>
</comment>
<dbReference type="Proteomes" id="UP001175226">
    <property type="component" value="Unassembled WGS sequence"/>
</dbReference>